<evidence type="ECO:0000259" key="16">
    <source>
        <dbReference type="PROSITE" id="PS51462"/>
    </source>
</evidence>
<keyword evidence="8 14" id="KW-0460">Magnesium</keyword>
<evidence type="ECO:0000256" key="10">
    <source>
        <dbReference type="ARBA" id="ARBA00030162"/>
    </source>
</evidence>
<comment type="catalytic activity">
    <reaction evidence="13">
        <text>ADP-D-ribose + H2O = D-ribose 5-phosphate + AMP + 2 H(+)</text>
        <dbReference type="Rhea" id="RHEA:10412"/>
        <dbReference type="ChEBI" id="CHEBI:15377"/>
        <dbReference type="ChEBI" id="CHEBI:15378"/>
        <dbReference type="ChEBI" id="CHEBI:57967"/>
        <dbReference type="ChEBI" id="CHEBI:78346"/>
        <dbReference type="ChEBI" id="CHEBI:456215"/>
        <dbReference type="EC" id="3.6.1.13"/>
    </reaction>
</comment>
<name>G9YAZ9_HAFAL</name>
<sequence length="219" mass="24621">MSEKNPSPVTFSKNDVEIIARESLYRGFFSLERYRFRHRLFDGSMSGEVVREVFERGHAAVLLPYDPVRDEVVLVEQIRIPALDSSQTPWLLEMVAGMIEPGETVEDVARREAQEEAGIHVQRCKPVLSYLASPGGTSERLSIMVGEIDAEKASGIHGLPEEHEDIRVHVVSREQAYCWVEEGVIDNAASVIALQWLALHHESLRREWMSPPLGCSSAN</sequence>
<feature type="binding site" evidence="14">
    <location>
        <position position="96"/>
    </location>
    <ligand>
        <name>Mg(2+)</name>
        <dbReference type="ChEBI" id="CHEBI:18420"/>
        <label>1</label>
    </ligand>
</feature>
<comment type="subunit">
    <text evidence="3">Homodimer.</text>
</comment>
<dbReference type="SUPFAM" id="SSF55811">
    <property type="entry name" value="Nudix"/>
    <property type="match status" value="1"/>
</dbReference>
<dbReference type="PROSITE" id="PS00893">
    <property type="entry name" value="NUDIX_BOX"/>
    <property type="match status" value="1"/>
</dbReference>
<reference evidence="17 18" key="1">
    <citation type="submission" date="2011-08" db="EMBL/GenBank/DDBJ databases">
        <authorList>
            <person name="Weinstock G."/>
            <person name="Sodergren E."/>
            <person name="Clifton S."/>
            <person name="Fulton L."/>
            <person name="Fulton B."/>
            <person name="Courtney L."/>
            <person name="Fronick C."/>
            <person name="Harrison M."/>
            <person name="Strong C."/>
            <person name="Farmer C."/>
            <person name="Delahaunty K."/>
            <person name="Markovic C."/>
            <person name="Hall O."/>
            <person name="Minx P."/>
            <person name="Tomlinson C."/>
            <person name="Mitreva M."/>
            <person name="Hou S."/>
            <person name="Chen J."/>
            <person name="Wollam A."/>
            <person name="Pepin K.H."/>
            <person name="Johnson M."/>
            <person name="Bhonagiri V."/>
            <person name="Zhang X."/>
            <person name="Suruliraj S."/>
            <person name="Warren W."/>
            <person name="Chinwalla A."/>
            <person name="Mardis E.R."/>
            <person name="Wilson R.K."/>
        </authorList>
    </citation>
    <scope>NUCLEOTIDE SEQUENCE [LARGE SCALE GENOMIC DNA]</scope>
    <source>
        <strain evidence="17 18">ATCC 51873</strain>
    </source>
</reference>
<dbReference type="PANTHER" id="PTHR11839:SF5">
    <property type="entry name" value="ADP-RIBOSE PYROPHOSPHATASE"/>
    <property type="match status" value="1"/>
</dbReference>
<feature type="binding site" evidence="14">
    <location>
        <position position="112"/>
    </location>
    <ligand>
        <name>Mg(2+)</name>
        <dbReference type="ChEBI" id="CHEBI:18420"/>
        <label>1</label>
    </ligand>
</feature>
<evidence type="ECO:0000256" key="13">
    <source>
        <dbReference type="ARBA" id="ARBA00049546"/>
    </source>
</evidence>
<dbReference type="EMBL" id="AGCI01000091">
    <property type="protein sequence ID" value="EHM39611.1"/>
    <property type="molecule type" value="Genomic_DNA"/>
</dbReference>
<evidence type="ECO:0000313" key="17">
    <source>
        <dbReference type="EMBL" id="EHM39611.1"/>
    </source>
</evidence>
<comment type="function">
    <text evidence="9">Acts on ADP-mannose and ADP-glucose as well as ADP-ribose. Prevents glycogen biosynthesis. The reaction catalyzed by this enzyme is a limiting step of the gluconeogenic process.</text>
</comment>
<dbReference type="AlphaFoldDB" id="G9YAZ9"/>
<evidence type="ECO:0000256" key="12">
    <source>
        <dbReference type="ARBA" id="ARBA00033056"/>
    </source>
</evidence>
<comment type="caution">
    <text evidence="17">The sequence shown here is derived from an EMBL/GenBank/DDBJ whole genome shotgun (WGS) entry which is preliminary data.</text>
</comment>
<comment type="cofactor">
    <cofactor evidence="1 14">
        <name>Mg(2+)</name>
        <dbReference type="ChEBI" id="CHEBI:18420"/>
    </cofactor>
</comment>
<feature type="domain" description="Nudix hydrolase" evidence="16">
    <location>
        <begin position="55"/>
        <end position="193"/>
    </location>
</feature>
<evidence type="ECO:0000313" key="18">
    <source>
        <dbReference type="Proteomes" id="UP000005959"/>
    </source>
</evidence>
<gene>
    <name evidence="17" type="ORF">HMPREF0454_03762</name>
</gene>
<dbReference type="FunFam" id="3.90.79.10:FF:000011">
    <property type="entry name" value="ADP-ribose pyrophosphatase"/>
    <property type="match status" value="1"/>
</dbReference>
<evidence type="ECO:0000256" key="8">
    <source>
        <dbReference type="ARBA" id="ARBA00022842"/>
    </source>
</evidence>
<dbReference type="GO" id="GO:0047631">
    <property type="term" value="F:ADP-ribose diphosphatase activity"/>
    <property type="evidence" value="ECO:0007669"/>
    <property type="project" value="UniProtKB-EC"/>
</dbReference>
<dbReference type="InterPro" id="IPR020084">
    <property type="entry name" value="NUDIX_hydrolase_CS"/>
</dbReference>
<evidence type="ECO:0000256" key="1">
    <source>
        <dbReference type="ARBA" id="ARBA00001946"/>
    </source>
</evidence>
<evidence type="ECO:0000256" key="11">
    <source>
        <dbReference type="ARBA" id="ARBA00030308"/>
    </source>
</evidence>
<dbReference type="Proteomes" id="UP000005959">
    <property type="component" value="Unassembled WGS sequence"/>
</dbReference>
<dbReference type="EC" id="3.6.1.13" evidence="4"/>
<evidence type="ECO:0000256" key="7">
    <source>
        <dbReference type="ARBA" id="ARBA00022801"/>
    </source>
</evidence>
<dbReference type="HOGENOM" id="CLU_062658_6_1_6"/>
<dbReference type="NCBIfam" id="TIGR00052">
    <property type="entry name" value="nudix-type nucleoside diphosphatase, YffH/AdpP family"/>
    <property type="match status" value="1"/>
</dbReference>
<feature type="short sequence motif" description="Nudix box" evidence="15">
    <location>
        <begin position="97"/>
        <end position="119"/>
    </location>
</feature>
<evidence type="ECO:0000256" key="2">
    <source>
        <dbReference type="ARBA" id="ARBA00007482"/>
    </source>
</evidence>
<dbReference type="InterPro" id="IPR000086">
    <property type="entry name" value="NUDIX_hydrolase_dom"/>
</dbReference>
<evidence type="ECO:0000256" key="6">
    <source>
        <dbReference type="ARBA" id="ARBA00022723"/>
    </source>
</evidence>
<keyword evidence="6 14" id="KW-0479">Metal-binding</keyword>
<evidence type="ECO:0000256" key="3">
    <source>
        <dbReference type="ARBA" id="ARBA00011738"/>
    </source>
</evidence>
<dbReference type="PROSITE" id="PS51462">
    <property type="entry name" value="NUDIX"/>
    <property type="match status" value="1"/>
</dbReference>
<dbReference type="PATRIC" id="fig|1002364.3.peg.3395"/>
<accession>G9YAZ9</accession>
<dbReference type="InterPro" id="IPR015797">
    <property type="entry name" value="NUDIX_hydrolase-like_dom_sf"/>
</dbReference>
<proteinExistence type="inferred from homology"/>
<feature type="binding site" evidence="14">
    <location>
        <position position="164"/>
    </location>
    <ligand>
        <name>Mg(2+)</name>
        <dbReference type="ChEBI" id="CHEBI:18420"/>
        <label>1</label>
    </ligand>
</feature>
<keyword evidence="7" id="KW-0378">Hydrolase</keyword>
<feature type="binding site" evidence="14">
    <location>
        <position position="116"/>
    </location>
    <ligand>
        <name>Mg(2+)</name>
        <dbReference type="ChEBI" id="CHEBI:18420"/>
        <label>1</label>
    </ligand>
</feature>
<dbReference type="RefSeq" id="WP_004095240.1">
    <property type="nucleotide sequence ID" value="NZ_JH417547.1"/>
</dbReference>
<dbReference type="CDD" id="cd24155">
    <property type="entry name" value="NUDIX_ADPRase"/>
    <property type="match status" value="1"/>
</dbReference>
<dbReference type="InterPro" id="IPR004385">
    <property type="entry name" value="NDP_pyrophosphatase"/>
</dbReference>
<dbReference type="NCBIfam" id="NF008003">
    <property type="entry name" value="PRK10729.1"/>
    <property type="match status" value="1"/>
</dbReference>
<dbReference type="Pfam" id="PF00293">
    <property type="entry name" value="NUDIX"/>
    <property type="match status" value="1"/>
</dbReference>
<comment type="similarity">
    <text evidence="2">Belongs to the Nudix hydrolase family. NudF subfamily.</text>
</comment>
<dbReference type="GO" id="GO:0046872">
    <property type="term" value="F:metal ion binding"/>
    <property type="evidence" value="ECO:0007669"/>
    <property type="project" value="UniProtKB-KW"/>
</dbReference>
<dbReference type="Gene3D" id="3.90.79.10">
    <property type="entry name" value="Nucleoside Triphosphate Pyrophosphohydrolase"/>
    <property type="match status" value="1"/>
</dbReference>
<evidence type="ECO:0000256" key="4">
    <source>
        <dbReference type="ARBA" id="ARBA00012453"/>
    </source>
</evidence>
<evidence type="ECO:0000256" key="5">
    <source>
        <dbReference type="ARBA" id="ARBA00013297"/>
    </source>
</evidence>
<dbReference type="GO" id="GO:0019144">
    <property type="term" value="F:ADP-sugar diphosphatase activity"/>
    <property type="evidence" value="ECO:0007669"/>
    <property type="project" value="TreeGrafter"/>
</dbReference>
<evidence type="ECO:0000256" key="15">
    <source>
        <dbReference type="PIRSR" id="PIRSR604385-3"/>
    </source>
</evidence>
<dbReference type="GO" id="GO:0005829">
    <property type="term" value="C:cytosol"/>
    <property type="evidence" value="ECO:0007669"/>
    <property type="project" value="TreeGrafter"/>
</dbReference>
<dbReference type="GO" id="GO:0006753">
    <property type="term" value="P:nucleoside phosphate metabolic process"/>
    <property type="evidence" value="ECO:0007669"/>
    <property type="project" value="TreeGrafter"/>
</dbReference>
<protein>
    <recommendedName>
        <fullName evidence="5">ADP-ribose pyrophosphatase</fullName>
        <ecNumber evidence="4">3.6.1.13</ecNumber>
    </recommendedName>
    <alternativeName>
        <fullName evidence="10">ADP-ribose diphosphatase</fullName>
    </alternativeName>
    <alternativeName>
        <fullName evidence="12">ADP-ribose phosphohydrolase</fullName>
    </alternativeName>
    <alternativeName>
        <fullName evidence="11">Adenosine diphosphoribose pyrophosphatase</fullName>
    </alternativeName>
</protein>
<dbReference type="GO" id="GO:0019693">
    <property type="term" value="P:ribose phosphate metabolic process"/>
    <property type="evidence" value="ECO:0007669"/>
    <property type="project" value="TreeGrafter"/>
</dbReference>
<organism evidence="17 18">
    <name type="scientific">Hafnia alvei ATCC 51873</name>
    <dbReference type="NCBI Taxonomy" id="1002364"/>
    <lineage>
        <taxon>Bacteria</taxon>
        <taxon>Pseudomonadati</taxon>
        <taxon>Pseudomonadota</taxon>
        <taxon>Gammaproteobacteria</taxon>
        <taxon>Enterobacterales</taxon>
        <taxon>Hafniaceae</taxon>
        <taxon>Hafnia</taxon>
    </lineage>
</organism>
<evidence type="ECO:0000256" key="14">
    <source>
        <dbReference type="PIRSR" id="PIRSR604385-2"/>
    </source>
</evidence>
<evidence type="ECO:0000256" key="9">
    <source>
        <dbReference type="ARBA" id="ARBA00025164"/>
    </source>
</evidence>
<dbReference type="PANTHER" id="PTHR11839">
    <property type="entry name" value="UDP/ADP-SUGAR PYROPHOSPHATASE"/>
    <property type="match status" value="1"/>
</dbReference>